<dbReference type="Proteomes" id="UP000017836">
    <property type="component" value="Unassembled WGS sequence"/>
</dbReference>
<evidence type="ECO:0000259" key="1">
    <source>
        <dbReference type="PROSITE" id="PS50181"/>
    </source>
</evidence>
<dbReference type="Gramene" id="ERN15734">
    <property type="protein sequence ID" value="ERN15734"/>
    <property type="gene ID" value="AMTR_s00039p00052200"/>
</dbReference>
<dbReference type="InterPro" id="IPR036047">
    <property type="entry name" value="F-box-like_dom_sf"/>
</dbReference>
<dbReference type="SUPFAM" id="SSF81383">
    <property type="entry name" value="F-box domain"/>
    <property type="match status" value="1"/>
</dbReference>
<dbReference type="Pfam" id="PF00646">
    <property type="entry name" value="F-box"/>
    <property type="match status" value="1"/>
</dbReference>
<dbReference type="PANTHER" id="PTHR31900">
    <property type="entry name" value="F-BOX/RNI SUPERFAMILY PROTEIN-RELATED"/>
    <property type="match status" value="1"/>
</dbReference>
<organism evidence="2 3">
    <name type="scientific">Amborella trichopoda</name>
    <dbReference type="NCBI Taxonomy" id="13333"/>
    <lineage>
        <taxon>Eukaryota</taxon>
        <taxon>Viridiplantae</taxon>
        <taxon>Streptophyta</taxon>
        <taxon>Embryophyta</taxon>
        <taxon>Tracheophyta</taxon>
        <taxon>Spermatophyta</taxon>
        <taxon>Magnoliopsida</taxon>
        <taxon>Amborellales</taxon>
        <taxon>Amborellaceae</taxon>
        <taxon>Amborella</taxon>
    </lineage>
</organism>
<dbReference type="InterPro" id="IPR053781">
    <property type="entry name" value="F-box_AtFBL13-like"/>
</dbReference>
<dbReference type="Pfam" id="PF08387">
    <property type="entry name" value="FBD"/>
    <property type="match status" value="1"/>
</dbReference>
<dbReference type="SMART" id="SM00256">
    <property type="entry name" value="FBOX"/>
    <property type="match status" value="1"/>
</dbReference>
<reference evidence="3" key="1">
    <citation type="journal article" date="2013" name="Science">
        <title>The Amborella genome and the evolution of flowering plants.</title>
        <authorList>
            <consortium name="Amborella Genome Project"/>
        </authorList>
    </citation>
    <scope>NUCLEOTIDE SEQUENCE [LARGE SCALE GENOMIC DNA]</scope>
</reference>
<dbReference type="OrthoDB" id="846969at2759"/>
<feature type="domain" description="F-box" evidence="1">
    <location>
        <begin position="50"/>
        <end position="84"/>
    </location>
</feature>
<evidence type="ECO:0000313" key="2">
    <source>
        <dbReference type="EMBL" id="ERN15734.1"/>
    </source>
</evidence>
<dbReference type="SMART" id="SM00579">
    <property type="entry name" value="FBD"/>
    <property type="match status" value="1"/>
</dbReference>
<dbReference type="AlphaFoldDB" id="U5CZY2"/>
<gene>
    <name evidence="2" type="ORF">AMTR_s00039p00052200</name>
</gene>
<dbReference type="Pfam" id="PF24758">
    <property type="entry name" value="LRR_At5g56370"/>
    <property type="match status" value="1"/>
</dbReference>
<dbReference type="SUPFAM" id="SSF52047">
    <property type="entry name" value="RNI-like"/>
    <property type="match status" value="1"/>
</dbReference>
<dbReference type="PROSITE" id="PS50181">
    <property type="entry name" value="FBOX"/>
    <property type="match status" value="1"/>
</dbReference>
<dbReference type="KEGG" id="atr:18444026"/>
<dbReference type="InterPro" id="IPR006566">
    <property type="entry name" value="FBD"/>
</dbReference>
<proteinExistence type="predicted"/>
<evidence type="ECO:0000313" key="3">
    <source>
        <dbReference type="Proteomes" id="UP000017836"/>
    </source>
</evidence>
<accession>U5CZY2</accession>
<name>U5CZY2_AMBTC</name>
<keyword evidence="3" id="KW-1185">Reference proteome</keyword>
<dbReference type="InterPro" id="IPR050232">
    <property type="entry name" value="FBL13/AtMIF1-like"/>
</dbReference>
<dbReference type="HOGENOM" id="CLU_010721_0_1_1"/>
<protein>
    <recommendedName>
        <fullName evidence="1">F-box domain-containing protein</fullName>
    </recommendedName>
</protein>
<dbReference type="InterPro" id="IPR055411">
    <property type="entry name" value="LRR_FXL15/At3g58940/PEG3-like"/>
</dbReference>
<dbReference type="InterPro" id="IPR001810">
    <property type="entry name" value="F-box_dom"/>
</dbReference>
<dbReference type="Gene3D" id="3.80.10.10">
    <property type="entry name" value="Ribonuclease Inhibitor"/>
    <property type="match status" value="1"/>
</dbReference>
<dbReference type="Gene3D" id="1.20.1280.50">
    <property type="match status" value="1"/>
</dbReference>
<dbReference type="InterPro" id="IPR032675">
    <property type="entry name" value="LRR_dom_sf"/>
</dbReference>
<dbReference type="OMA" id="CILMARR"/>
<dbReference type="CDD" id="cd22160">
    <property type="entry name" value="F-box_AtFBL13-like"/>
    <property type="match status" value="1"/>
</dbReference>
<dbReference type="PANTHER" id="PTHR31900:SF27">
    <property type="entry name" value="FBD DOMAIN-CONTAINING PROTEIN"/>
    <property type="match status" value="1"/>
</dbReference>
<sequence length="515" mass="58664">MDLLPNNPEFLSHFTIENSGEASTNQDTALQSSTNTIANSYIYAIENSGLDHFSELPKAVIESILSLLPIRDAIQVSLLSRKWRHAWASIPCLNIDNYSLEHVSKVYHGDPRTFTRFLRLMKRFFLFRCEPVQRCKIEVDLQQWGFLLDLWINYFKERGLPELVLGHFGGSFYGGLYQVPCSVFDCGSLKLLKITNCRLELPSSFNGFPHIETVEFKNCDLADNLLQGIASNSPRLETLTLYYSKLGSLFTFNAFKGVKALEFVCCRIDDNKMSGMLLNSALLEYLSMDFVGDHSDREPCHPNLQSFYFKDDHGVFTFHFKKTPCLADASTTLNNLVDLGNGIEFNILKGNLVGQKTLSLGSLVIRKVVLDDLPERLLGAFHNLSKLCLGVLPIDVRDCDVTSILLKNSPYMKDLSIVHDMYMDTEDYPEDDYWDTQGPFNCLMHHLTTIHISLSWVKGTHDMKFVKFLLMNAHVLRKMTIKFGKSRSFQKKKECIKKDLALVKLVSSHVDLIFS</sequence>
<dbReference type="EMBL" id="KI392495">
    <property type="protein sequence ID" value="ERN15734.1"/>
    <property type="molecule type" value="Genomic_DNA"/>
</dbReference>